<proteinExistence type="predicted"/>
<evidence type="ECO:0000313" key="2">
    <source>
        <dbReference type="Proteomes" id="UP000015527"/>
    </source>
</evidence>
<comment type="caution">
    <text evidence="1">The sequence shown here is derived from an EMBL/GenBank/DDBJ whole genome shotgun (WGS) entry which is preliminary data.</text>
</comment>
<gene>
    <name evidence="1" type="ORF">L284_05320</name>
</gene>
<reference evidence="1 2" key="1">
    <citation type="journal article" date="2013" name="Genome Announc.">
        <title>Genome Sequence of Novosphingobium lindaniclasticum LE124T, Isolated from a Hexachlorocyclohexane Dumpsite.</title>
        <authorList>
            <person name="Saxena A."/>
            <person name="Nayyar N."/>
            <person name="Sangwan N."/>
            <person name="Kumari R."/>
            <person name="Khurana J.P."/>
            <person name="Lal R."/>
        </authorList>
    </citation>
    <scope>NUCLEOTIDE SEQUENCE [LARGE SCALE GENOMIC DNA]</scope>
    <source>
        <strain evidence="1 2">LE124</strain>
    </source>
</reference>
<evidence type="ECO:0000313" key="1">
    <source>
        <dbReference type="EMBL" id="EQB18132.1"/>
    </source>
</evidence>
<name>T0HYH8_9SPHN</name>
<keyword evidence="2" id="KW-1185">Reference proteome</keyword>
<dbReference type="AlphaFoldDB" id="T0HYH8"/>
<sequence>MERIGGGQHGFRPLATRLLQPGFETVYPCPREFGDVILVQAFDPRLEFLDMFAQRVMPPLVDNRLVGIETEYPVETEWLNGHGILHHRRTLGIRERYH</sequence>
<organism evidence="1 2">
    <name type="scientific">Novosphingobium lindaniclasticum LE124</name>
    <dbReference type="NCBI Taxonomy" id="1096930"/>
    <lineage>
        <taxon>Bacteria</taxon>
        <taxon>Pseudomonadati</taxon>
        <taxon>Pseudomonadota</taxon>
        <taxon>Alphaproteobacteria</taxon>
        <taxon>Sphingomonadales</taxon>
        <taxon>Sphingomonadaceae</taxon>
        <taxon>Novosphingobium</taxon>
    </lineage>
</organism>
<accession>T0HYH8</accession>
<protein>
    <submittedName>
        <fullName evidence="1">Uncharacterized protein</fullName>
    </submittedName>
</protein>
<dbReference type="EMBL" id="ATHL01000042">
    <property type="protein sequence ID" value="EQB18132.1"/>
    <property type="molecule type" value="Genomic_DNA"/>
</dbReference>
<dbReference type="Proteomes" id="UP000015527">
    <property type="component" value="Unassembled WGS sequence"/>
</dbReference>